<dbReference type="InterPro" id="IPR050524">
    <property type="entry name" value="APC_YAT"/>
</dbReference>
<feature type="transmembrane region" description="Helical" evidence="7">
    <location>
        <begin position="76"/>
        <end position="104"/>
    </location>
</feature>
<dbReference type="FunFam" id="1.20.1740.10:FF:000001">
    <property type="entry name" value="Amino acid permease"/>
    <property type="match status" value="1"/>
</dbReference>
<evidence type="ECO:0000256" key="5">
    <source>
        <dbReference type="ARBA" id="ARBA00023136"/>
    </source>
</evidence>
<reference evidence="9 10" key="1">
    <citation type="submission" date="2024-02" db="EMBL/GenBank/DDBJ databases">
        <title>De novo assembly and annotation of 12 fungi associated with fruit tree decline syndrome in Ontario, Canada.</title>
        <authorList>
            <person name="Sulman M."/>
            <person name="Ellouze W."/>
            <person name="Ilyukhin E."/>
        </authorList>
    </citation>
    <scope>NUCLEOTIDE SEQUENCE [LARGE SCALE GENOMIC DNA]</scope>
    <source>
        <strain evidence="9 10">M11/M66-122</strain>
    </source>
</reference>
<keyword evidence="4 7" id="KW-1133">Transmembrane helix</keyword>
<evidence type="ECO:0000256" key="7">
    <source>
        <dbReference type="SAM" id="Phobius"/>
    </source>
</evidence>
<feature type="transmembrane region" description="Helical" evidence="7">
    <location>
        <begin position="343"/>
        <end position="361"/>
    </location>
</feature>
<proteinExistence type="predicted"/>
<dbReference type="Gene3D" id="1.20.1740.10">
    <property type="entry name" value="Amino acid/polyamine transporter I"/>
    <property type="match status" value="1"/>
</dbReference>
<name>A0AAN9YQ04_9PEZI</name>
<feature type="transmembrane region" description="Helical" evidence="7">
    <location>
        <begin position="417"/>
        <end position="438"/>
    </location>
</feature>
<comment type="subcellular location">
    <subcellularLocation>
        <location evidence="1">Membrane</location>
        <topology evidence="1">Multi-pass membrane protein</topology>
    </subcellularLocation>
</comment>
<gene>
    <name evidence="9" type="ORF">SLS62_003240</name>
</gene>
<evidence type="ECO:0000256" key="1">
    <source>
        <dbReference type="ARBA" id="ARBA00004141"/>
    </source>
</evidence>
<feature type="transmembrane region" description="Helical" evidence="7">
    <location>
        <begin position="191"/>
        <end position="209"/>
    </location>
</feature>
<dbReference type="PIRSF" id="PIRSF006060">
    <property type="entry name" value="AA_transporter"/>
    <property type="match status" value="1"/>
</dbReference>
<feature type="transmembrane region" description="Helical" evidence="7">
    <location>
        <begin position="50"/>
        <end position="70"/>
    </location>
</feature>
<dbReference type="Proteomes" id="UP001320420">
    <property type="component" value="Unassembled WGS sequence"/>
</dbReference>
<evidence type="ECO:0000259" key="8">
    <source>
        <dbReference type="Pfam" id="PF00324"/>
    </source>
</evidence>
<dbReference type="PANTHER" id="PTHR43341">
    <property type="entry name" value="AMINO ACID PERMEASE"/>
    <property type="match status" value="1"/>
</dbReference>
<feature type="compositionally biased region" description="Polar residues" evidence="6">
    <location>
        <begin position="17"/>
        <end position="27"/>
    </location>
</feature>
<protein>
    <recommendedName>
        <fullName evidence="8">Amino acid permease/ SLC12A domain-containing protein</fullName>
    </recommendedName>
</protein>
<keyword evidence="10" id="KW-1185">Reference proteome</keyword>
<evidence type="ECO:0000313" key="10">
    <source>
        <dbReference type="Proteomes" id="UP001320420"/>
    </source>
</evidence>
<feature type="transmembrane region" description="Helical" evidence="7">
    <location>
        <begin position="463"/>
        <end position="485"/>
    </location>
</feature>
<feature type="transmembrane region" description="Helical" evidence="7">
    <location>
        <begin position="387"/>
        <end position="405"/>
    </location>
</feature>
<feature type="transmembrane region" description="Helical" evidence="7">
    <location>
        <begin position="229"/>
        <end position="251"/>
    </location>
</feature>
<feature type="region of interest" description="Disordered" evidence="6">
    <location>
        <begin position="1"/>
        <end position="41"/>
    </location>
</feature>
<comment type="caution">
    <text evidence="9">The sequence shown here is derived from an EMBL/GenBank/DDBJ whole genome shotgun (WGS) entry which is preliminary data.</text>
</comment>
<dbReference type="GO" id="GO:0016020">
    <property type="term" value="C:membrane"/>
    <property type="evidence" value="ECO:0007669"/>
    <property type="project" value="UniProtKB-SubCell"/>
</dbReference>
<feature type="transmembrane region" description="Helical" evidence="7">
    <location>
        <begin position="116"/>
        <end position="139"/>
    </location>
</feature>
<feature type="transmembrane region" description="Helical" evidence="7">
    <location>
        <begin position="491"/>
        <end position="510"/>
    </location>
</feature>
<evidence type="ECO:0000256" key="2">
    <source>
        <dbReference type="ARBA" id="ARBA00022448"/>
    </source>
</evidence>
<evidence type="ECO:0000256" key="4">
    <source>
        <dbReference type="ARBA" id="ARBA00022989"/>
    </source>
</evidence>
<organism evidence="9 10">
    <name type="scientific">Diatrype stigma</name>
    <dbReference type="NCBI Taxonomy" id="117547"/>
    <lineage>
        <taxon>Eukaryota</taxon>
        <taxon>Fungi</taxon>
        <taxon>Dikarya</taxon>
        <taxon>Ascomycota</taxon>
        <taxon>Pezizomycotina</taxon>
        <taxon>Sordariomycetes</taxon>
        <taxon>Xylariomycetidae</taxon>
        <taxon>Xylariales</taxon>
        <taxon>Diatrypaceae</taxon>
        <taxon>Diatrype</taxon>
    </lineage>
</organism>
<dbReference type="AlphaFoldDB" id="A0AAN9YQ04"/>
<keyword evidence="5 7" id="KW-0472">Membrane</keyword>
<dbReference type="PANTHER" id="PTHR43341:SF38">
    <property type="entry name" value="PROLINE TRANSPORTER (EUROFUNG)"/>
    <property type="match status" value="1"/>
</dbReference>
<dbReference type="Pfam" id="PF00324">
    <property type="entry name" value="AA_permease"/>
    <property type="match status" value="1"/>
</dbReference>
<dbReference type="GO" id="GO:0015171">
    <property type="term" value="F:amino acid transmembrane transporter activity"/>
    <property type="evidence" value="ECO:0007669"/>
    <property type="project" value="TreeGrafter"/>
</dbReference>
<evidence type="ECO:0000313" key="9">
    <source>
        <dbReference type="EMBL" id="KAK7754683.1"/>
    </source>
</evidence>
<evidence type="ECO:0000256" key="6">
    <source>
        <dbReference type="SAM" id="MobiDB-lite"/>
    </source>
</evidence>
<evidence type="ECO:0000256" key="3">
    <source>
        <dbReference type="ARBA" id="ARBA00022692"/>
    </source>
</evidence>
<feature type="domain" description="Amino acid permease/ SLC12A" evidence="8">
    <location>
        <begin position="47"/>
        <end position="522"/>
    </location>
</feature>
<accession>A0AAN9YQ04</accession>
<dbReference type="InterPro" id="IPR004841">
    <property type="entry name" value="AA-permease/SLC12A_dom"/>
</dbReference>
<feature type="transmembrane region" description="Helical" evidence="7">
    <location>
        <begin position="290"/>
        <end position="308"/>
    </location>
</feature>
<keyword evidence="2" id="KW-0813">Transport</keyword>
<feature type="transmembrane region" description="Helical" evidence="7">
    <location>
        <begin position="159"/>
        <end position="179"/>
    </location>
</feature>
<keyword evidence="3 7" id="KW-0812">Transmembrane</keyword>
<dbReference type="EMBL" id="JAKJXP020000018">
    <property type="protein sequence ID" value="KAK7754683.1"/>
    <property type="molecule type" value="Genomic_DNA"/>
</dbReference>
<sequence length="561" mass="61045">MAAVRSPDGDVFEKNPGQGSTAASSYNEGIEVSGDSNGTKRGLKSRHAQLIALGGTIGTALFVGSGLTLAKGGPGFLLLTYMLMAGLVILTVSAIIQTASYLPVKGATPSYFASRYVSASLGWSMGWFYWYAFGIFIPYELTASTLVIEYWNPPISPAVWITIMLVVVVALNLLPVSVYGESEFWFASLKVITIVGLLILSFILFWWGGPENPRLLAFSYWKDPGAINPYILDGPAGLAVSFWSTLISALLPPDTRFHHHQFSFAPEMLVFCSGEMKSPRRNLPRAGRSFLIRILVFYIGSVLAIGVICPSDDPGLNSGGSGAGSSPFVLGIKRAGIHGLDSVINAVILTSAWSAANAYVYQSSRSLYSMSLNGDAPKIFSRCTKKGVPYVAVIGSSLFALLAYMNVNSKSGEVFNWLVNLVNTAAFISWISCAITALRFQKAFSAQGIPREELPFKSRCQPWTSYFCIVVFTLLCLINGFEVFLPGSWSVSSFLSSYIGIPIFLCLYLGHRFTVGRSDSWCIAVEKVDLSTGLDELKADEEQEEINPSLWVRFRSLSKKA</sequence>